<proteinExistence type="predicted"/>
<organism evidence="1 2">
    <name type="scientific">Streptomyces sedi</name>
    <dbReference type="NCBI Taxonomy" id="555059"/>
    <lineage>
        <taxon>Bacteria</taxon>
        <taxon>Bacillati</taxon>
        <taxon>Actinomycetota</taxon>
        <taxon>Actinomycetes</taxon>
        <taxon>Kitasatosporales</taxon>
        <taxon>Streptomycetaceae</taxon>
        <taxon>Streptomyces</taxon>
    </lineage>
</organism>
<evidence type="ECO:0000313" key="2">
    <source>
        <dbReference type="Proteomes" id="UP000311713"/>
    </source>
</evidence>
<dbReference type="PANTHER" id="PTHR20883">
    <property type="entry name" value="PHYTANOYL-COA DIOXYGENASE DOMAIN CONTAINING 1"/>
    <property type="match status" value="1"/>
</dbReference>
<keyword evidence="1" id="KW-0223">Dioxygenase</keyword>
<comment type="caution">
    <text evidence="1">The sequence shown here is derived from an EMBL/GenBank/DDBJ whole genome shotgun (WGS) entry which is preliminary data.</text>
</comment>
<dbReference type="PANTHER" id="PTHR20883:SF46">
    <property type="entry name" value="PHYTANOYL-COA HYDROXYLASE"/>
    <property type="match status" value="1"/>
</dbReference>
<dbReference type="EMBL" id="VDGT01000028">
    <property type="protein sequence ID" value="TNM25774.1"/>
    <property type="molecule type" value="Genomic_DNA"/>
</dbReference>
<dbReference type="Pfam" id="PF05721">
    <property type="entry name" value="PhyH"/>
    <property type="match status" value="1"/>
</dbReference>
<dbReference type="Proteomes" id="UP000311713">
    <property type="component" value="Unassembled WGS sequence"/>
</dbReference>
<dbReference type="SUPFAM" id="SSF51197">
    <property type="entry name" value="Clavaminate synthase-like"/>
    <property type="match status" value="1"/>
</dbReference>
<reference evidence="1 2" key="1">
    <citation type="submission" date="2019-06" db="EMBL/GenBank/DDBJ databases">
        <title>Draft genome of Streptomyces sedi sp. JCM16909.</title>
        <authorList>
            <person name="Klykleung N."/>
            <person name="Tanasupawat S."/>
            <person name="Kudo T."/>
            <person name="Yuki M."/>
            <person name="Ohkuma M."/>
        </authorList>
    </citation>
    <scope>NUCLEOTIDE SEQUENCE [LARGE SCALE GENOMIC DNA]</scope>
    <source>
        <strain evidence="1 2">JCM 16909</strain>
    </source>
</reference>
<dbReference type="RefSeq" id="WP_139649636.1">
    <property type="nucleotide sequence ID" value="NZ_BAAAZS010000067.1"/>
</dbReference>
<keyword evidence="1" id="KW-0560">Oxidoreductase</keyword>
<gene>
    <name evidence="1" type="ORF">FH715_26135</name>
</gene>
<protein>
    <submittedName>
        <fullName evidence="1">Phytanoyl-CoA dioxygenase family protein</fullName>
    </submittedName>
</protein>
<dbReference type="GO" id="GO:0016706">
    <property type="term" value="F:2-oxoglutarate-dependent dioxygenase activity"/>
    <property type="evidence" value="ECO:0007669"/>
    <property type="project" value="UniProtKB-ARBA"/>
</dbReference>
<dbReference type="AlphaFoldDB" id="A0A5C4UQ66"/>
<evidence type="ECO:0000313" key="1">
    <source>
        <dbReference type="EMBL" id="TNM25774.1"/>
    </source>
</evidence>
<dbReference type="OrthoDB" id="9791262at2"/>
<sequence length="275" mass="30953">MGLLDSEQLAFFDSFGFVVVRDFFAPDQSERLFAEVVGSLTEQYPQLRRAREPAARTGIPVDGVTSYFLPLMNTVSTPTSCALVNASPLRDVAEQLLGADALVKPPKGTYLSNASPWHQDTVEPHLRAVKCVVYRDELCEADGSLQFLPGSHRGPLAERLAGYRKALAVDEEFDELGEERRWPGFVPSLGPHDVVVFDPHIWHGSIHGRARFSWTTSFVAVPETPEERAAAHRYIAQFLGQDFVYDQERFPYYDPRWSAADAPPFVRRMRELDVL</sequence>
<accession>A0A5C4UQ66</accession>
<dbReference type="Gene3D" id="2.60.120.620">
    <property type="entry name" value="q2cbj1_9rhob like domain"/>
    <property type="match status" value="1"/>
</dbReference>
<dbReference type="InterPro" id="IPR008775">
    <property type="entry name" value="Phytyl_CoA_dOase-like"/>
</dbReference>
<name>A0A5C4UQ66_9ACTN</name>
<keyword evidence="2" id="KW-1185">Reference proteome</keyword>
<dbReference type="GO" id="GO:0005506">
    <property type="term" value="F:iron ion binding"/>
    <property type="evidence" value="ECO:0007669"/>
    <property type="project" value="UniProtKB-ARBA"/>
</dbReference>